<dbReference type="PANTHER" id="PTHR10217:SF548">
    <property type="entry name" value="GH12235P"/>
    <property type="match status" value="1"/>
</dbReference>
<keyword evidence="6" id="KW-1185">Reference proteome</keyword>
<feature type="transmembrane region" description="Helical" evidence="2">
    <location>
        <begin position="872"/>
        <end position="898"/>
    </location>
</feature>
<gene>
    <name evidence="5" type="primary">HaOG211086</name>
    <name evidence="5" type="ORF">B5X24_HaOG211086</name>
</gene>
<feature type="domain" description="Cyclic nucleotide-binding" evidence="4">
    <location>
        <begin position="1467"/>
        <end position="1582"/>
    </location>
</feature>
<feature type="transmembrane region" description="Helical" evidence="2">
    <location>
        <begin position="715"/>
        <end position="734"/>
    </location>
</feature>
<evidence type="ECO:0000313" key="6">
    <source>
        <dbReference type="Proteomes" id="UP000249218"/>
    </source>
</evidence>
<dbReference type="InterPro" id="IPR050818">
    <property type="entry name" value="KCNH_animal-type"/>
</dbReference>
<evidence type="ECO:0000256" key="1">
    <source>
        <dbReference type="SAM" id="MobiDB-lite"/>
    </source>
</evidence>
<dbReference type="InterPro" id="IPR014710">
    <property type="entry name" value="RmlC-like_jellyroll"/>
</dbReference>
<dbReference type="SMART" id="SM00100">
    <property type="entry name" value="cNMP"/>
    <property type="match status" value="2"/>
</dbReference>
<evidence type="ECO:0000259" key="4">
    <source>
        <dbReference type="PROSITE" id="PS50042"/>
    </source>
</evidence>
<protein>
    <recommendedName>
        <fullName evidence="4">Cyclic nucleotide-binding domain-containing protein</fullName>
    </recommendedName>
</protein>
<feature type="transmembrane region" description="Helical" evidence="2">
    <location>
        <begin position="1367"/>
        <end position="1389"/>
    </location>
</feature>
<dbReference type="GO" id="GO:0005242">
    <property type="term" value="F:inward rectifier potassium channel activity"/>
    <property type="evidence" value="ECO:0007669"/>
    <property type="project" value="TreeGrafter"/>
</dbReference>
<dbReference type="SUPFAM" id="SSF51206">
    <property type="entry name" value="cAMP-binding domain-like"/>
    <property type="match status" value="4"/>
</dbReference>
<feature type="transmembrane region" description="Helical" evidence="2">
    <location>
        <begin position="778"/>
        <end position="801"/>
    </location>
</feature>
<feature type="chain" id="PRO_5016104082" description="Cyclic nucleotide-binding domain-containing protein" evidence="3">
    <location>
        <begin position="22"/>
        <end position="1612"/>
    </location>
</feature>
<feature type="transmembrane region" description="Helical" evidence="2">
    <location>
        <begin position="746"/>
        <end position="766"/>
    </location>
</feature>
<dbReference type="Proteomes" id="UP000249218">
    <property type="component" value="Unassembled WGS sequence"/>
</dbReference>
<keyword evidence="2" id="KW-0472">Membrane</keyword>
<evidence type="ECO:0000313" key="5">
    <source>
        <dbReference type="EMBL" id="PZC72489.1"/>
    </source>
</evidence>
<evidence type="ECO:0000256" key="3">
    <source>
        <dbReference type="SAM" id="SignalP"/>
    </source>
</evidence>
<dbReference type="Gene3D" id="2.60.120.10">
    <property type="entry name" value="Jelly Rolls"/>
    <property type="match status" value="4"/>
</dbReference>
<feature type="transmembrane region" description="Helical" evidence="2">
    <location>
        <begin position="646"/>
        <end position="666"/>
    </location>
</feature>
<keyword evidence="2" id="KW-1133">Transmembrane helix</keyword>
<feature type="region of interest" description="Disordered" evidence="1">
    <location>
        <begin position="1591"/>
        <end position="1612"/>
    </location>
</feature>
<dbReference type="PANTHER" id="PTHR10217">
    <property type="entry name" value="VOLTAGE AND LIGAND GATED POTASSIUM CHANNEL"/>
    <property type="match status" value="1"/>
</dbReference>
<accession>A0A2W1BAH4</accession>
<dbReference type="GO" id="GO:0005886">
    <property type="term" value="C:plasma membrane"/>
    <property type="evidence" value="ECO:0007669"/>
    <property type="project" value="TreeGrafter"/>
</dbReference>
<feature type="transmembrane region" description="Helical" evidence="2">
    <location>
        <begin position="1249"/>
        <end position="1270"/>
    </location>
</feature>
<dbReference type="Pfam" id="PF00027">
    <property type="entry name" value="cNMP_binding"/>
    <property type="match status" value="1"/>
</dbReference>
<feature type="domain" description="Cyclic nucleotide-binding" evidence="4">
    <location>
        <begin position="123"/>
        <end position="222"/>
    </location>
</feature>
<name>A0A2W1BAH4_HELAM</name>
<evidence type="ECO:0000256" key="2">
    <source>
        <dbReference type="SAM" id="Phobius"/>
    </source>
</evidence>
<keyword evidence="2" id="KW-0812">Transmembrane</keyword>
<reference evidence="5 6" key="1">
    <citation type="journal article" date="2017" name="BMC Biol.">
        <title>Genomic innovations, transcriptional plasticity and gene loss underlying the evolution and divergence of two highly polyphagous and invasive Helicoverpa pest species.</title>
        <authorList>
            <person name="Pearce S.L."/>
            <person name="Clarke D.F."/>
            <person name="East P.D."/>
            <person name="Elfekih S."/>
            <person name="Gordon K.H."/>
            <person name="Jermiin L.S."/>
            <person name="McGaughran A."/>
            <person name="Oakeshott J.G."/>
            <person name="Papanikolaou A."/>
            <person name="Perera O.P."/>
            <person name="Rane R.V."/>
            <person name="Richards S."/>
            <person name="Tay W.T."/>
            <person name="Walsh T.K."/>
            <person name="Anderson A."/>
            <person name="Anderson C.J."/>
            <person name="Asgari S."/>
            <person name="Board P.G."/>
            <person name="Bretschneider A."/>
            <person name="Campbell P.M."/>
            <person name="Chertemps T."/>
            <person name="Christeller J.T."/>
            <person name="Coppin C.W."/>
            <person name="Downes S.J."/>
            <person name="Duan G."/>
            <person name="Farnsworth C.A."/>
            <person name="Good R.T."/>
            <person name="Han L.B."/>
            <person name="Han Y.C."/>
            <person name="Hatje K."/>
            <person name="Horne I."/>
            <person name="Huang Y.P."/>
            <person name="Hughes D.S."/>
            <person name="Jacquin-Joly E."/>
            <person name="James W."/>
            <person name="Jhangiani S."/>
            <person name="Kollmar M."/>
            <person name="Kuwar S.S."/>
            <person name="Li S."/>
            <person name="Liu N.Y."/>
            <person name="Maibeche M.T."/>
            <person name="Miller J.R."/>
            <person name="Montagne N."/>
            <person name="Perry T."/>
            <person name="Qu J."/>
            <person name="Song S.V."/>
            <person name="Sutton G.G."/>
            <person name="Vogel H."/>
            <person name="Walenz B.P."/>
            <person name="Xu W."/>
            <person name="Zhang H.J."/>
            <person name="Zou Z."/>
            <person name="Batterham P."/>
            <person name="Edwards O.R."/>
            <person name="Feyereisen R."/>
            <person name="Gibbs R.A."/>
            <person name="Heckel D.G."/>
            <person name="McGrath A."/>
            <person name="Robin C."/>
            <person name="Scherer S.E."/>
            <person name="Worley K.C."/>
            <person name="Wu Y.D."/>
        </authorList>
    </citation>
    <scope>NUCLEOTIDE SEQUENCE [LARGE SCALE GENOMIC DNA]</scope>
    <source>
        <strain evidence="5">Harm_GR_Male_#8</strain>
        <tissue evidence="5">Whole organism</tissue>
    </source>
</reference>
<proteinExistence type="predicted"/>
<dbReference type="EMBL" id="KZ150182">
    <property type="protein sequence ID" value="PZC72489.1"/>
    <property type="molecule type" value="Genomic_DNA"/>
</dbReference>
<dbReference type="InterPro" id="IPR000595">
    <property type="entry name" value="cNMP-bd_dom"/>
</dbReference>
<sequence>MLITVNCVSCLWLLATHEGFSESMLRFRGLNRKYLRVKKVIEETKRRNPNDNSHEQVELYYRILWEKQSCITTTPEFIFSLPRDLRVELRQDLLWALFYHSPTLRKTSLPFRRWVTEATVISFKLPGARFFSNKNANSSLIYLKSGIIQLLSIDDGVTPIISVTSGTVFGDVSFFVPHLKRKILARCVTYCEFYYIPRKKFLTALHKYPLDRRIILRDAQARLSHAKVLFANKQIVRGLDRNEDEGILWIKKRWWELHTFIENFTRATGEPREALKGFLPRDESIYHCSKYIGQLVLCNKTELQISSMFTNSKFPWIMNPRSHFGLIWYRIVSCTVCLVLFIHPQCLVSPKIPTWFHFFSFWTDTIYAIDIGVSLVTAVKKNDNITSTFATVVFERFKSLTFMLDLLSTIWFEDIFDLCGAPPQGTDVLKPNTLEDEARDIYWKAQGNVAKAVIGGSPVFKNADTSFITDLARAAKFLVLPKKSNILRFGIQSKNVSFVGQGYVQSEYANEKGEMNTDYYGKGSVLSIVEIFLGRVSLRSYAAATDVEIIYIPINKLWDIYKKYPAEKSYMENCINEYGGMYNDIFRKHVMKHRDYQTKLRDRLYSTRMSMISNSKMIADIQDTRSLPVEGQFWGRPESGFMQTWMLFRVIIVCISITSASMLGGVGAVSRWIFMMISAFCDCIAFIDIVIKLCLPYYDSRGLYITDKKMCLTNYLTKGFLLDITGAVPWFSVLKALIYEEISDDASFLINTVCKFAHLYILFAYFDYITDIPTVNLTYIMIIKWQIVNVLLVMGISHYLMINCVEFEFNKAKTLTGVKYNNETCWMPPFFDLPDRLNGDQLHLIFAQSLNLAECGMMRMNFGRFIIDRSHLGVGFILFVVGVLFWFISCYTLILLVLNGRGDTLFQHSVLQLQRFLKSERVEPAVIHKGMEHFTYCWLRTFTIFDSMFGGGESIQRQLASVSDVAYFLPGHDIFREMDIVPNVCIVHRGRVNIFKDGRKVIILTKNPYDTVQYLLRGIKTIKLPWSEFPTEACEGSWYTWWLFVTPISVLPALSKILEKILNQCLRNFLSKNKIIADNQYGFRPGLSTEDAVLDLTQTVAKCLDQKIKCLACEGSWYTWWLFVTWLVNPFVSSVLVLLFILLPNDSDLWLKLYCPIFVMDAIDLVNFCAEFFTVELIVIRNRCNPHRLGLKKFKDWGLYVDALSLLIPLVTLFTHDWEYQTARLLRLKFFIDFEFHFCRGFRSQKAPYVLKLAIMILLLHIFTCGWIFFACRDAKFPIPLPSDIRNLNKTVDFSQWVHPDDRLGGCARSTRNAITDEHGRIMPSFVVPKYWPHDYVVAMTYILLIHTHTSIDTVIALSLKQVYYKVFVTFFMYLLDIWIMAVAINFAFNRIRVLYAYDSNVQTMLTYFINNGICVSLAEMVKKYADQVWTRQKGDWLPELVYQAPLCLRQDLFTALYIHHLEAPPTYRRLPDYFKRQLCARFSRVVIFPGKCIVREGDTFNTTYFIHEGEVEKWYTDNAGEGQLMSVLYTNGYFGCISGLFRNAGFQFSYYTRTVVDLVYLELSNWEDLLESYPDVKMMLYGVTKELRKESAKNAHGKPRASETYSGSGSG</sequence>
<feature type="transmembrane region" description="Helical" evidence="2">
    <location>
        <begin position="1117"/>
        <end position="1143"/>
    </location>
</feature>
<dbReference type="InterPro" id="IPR018490">
    <property type="entry name" value="cNMP-bd_dom_sf"/>
</dbReference>
<feature type="domain" description="Cyclic nucleotide-binding" evidence="4">
    <location>
        <begin position="459"/>
        <end position="552"/>
    </location>
</feature>
<feature type="transmembrane region" description="Helical" evidence="2">
    <location>
        <begin position="355"/>
        <end position="379"/>
    </location>
</feature>
<keyword evidence="3" id="KW-0732">Signal</keyword>
<feature type="transmembrane region" description="Helical" evidence="2">
    <location>
        <begin position="1336"/>
        <end position="1360"/>
    </location>
</feature>
<feature type="transmembrane region" description="Helical" evidence="2">
    <location>
        <begin position="672"/>
        <end position="695"/>
    </location>
</feature>
<dbReference type="GO" id="GO:0042391">
    <property type="term" value="P:regulation of membrane potential"/>
    <property type="evidence" value="ECO:0007669"/>
    <property type="project" value="TreeGrafter"/>
</dbReference>
<feature type="transmembrane region" description="Helical" evidence="2">
    <location>
        <begin position="326"/>
        <end position="343"/>
    </location>
</feature>
<dbReference type="CDD" id="cd00038">
    <property type="entry name" value="CAP_ED"/>
    <property type="match status" value="3"/>
</dbReference>
<dbReference type="PROSITE" id="PS50042">
    <property type="entry name" value="CNMP_BINDING_3"/>
    <property type="match status" value="3"/>
</dbReference>
<dbReference type="OrthoDB" id="421226at2759"/>
<feature type="signal peptide" evidence="3">
    <location>
        <begin position="1"/>
        <end position="21"/>
    </location>
</feature>
<organism evidence="5 6">
    <name type="scientific">Helicoverpa armigera</name>
    <name type="common">Cotton bollworm</name>
    <name type="synonym">Heliothis armigera</name>
    <dbReference type="NCBI Taxonomy" id="29058"/>
    <lineage>
        <taxon>Eukaryota</taxon>
        <taxon>Metazoa</taxon>
        <taxon>Ecdysozoa</taxon>
        <taxon>Arthropoda</taxon>
        <taxon>Hexapoda</taxon>
        <taxon>Insecta</taxon>
        <taxon>Pterygota</taxon>
        <taxon>Neoptera</taxon>
        <taxon>Endopterygota</taxon>
        <taxon>Lepidoptera</taxon>
        <taxon>Glossata</taxon>
        <taxon>Ditrysia</taxon>
        <taxon>Noctuoidea</taxon>
        <taxon>Noctuidae</taxon>
        <taxon>Heliothinae</taxon>
        <taxon>Helicoverpa</taxon>
    </lineage>
</organism>